<feature type="region of interest" description="Disordered" evidence="1">
    <location>
        <begin position="1"/>
        <end position="39"/>
    </location>
</feature>
<dbReference type="Proteomes" id="UP001153069">
    <property type="component" value="Unassembled WGS sequence"/>
</dbReference>
<feature type="region of interest" description="Disordered" evidence="1">
    <location>
        <begin position="69"/>
        <end position="97"/>
    </location>
</feature>
<feature type="compositionally biased region" description="Basic residues" evidence="1">
    <location>
        <begin position="1"/>
        <end position="12"/>
    </location>
</feature>
<reference evidence="2" key="1">
    <citation type="submission" date="2020-06" db="EMBL/GenBank/DDBJ databases">
        <authorList>
            <consortium name="Plant Systems Biology data submission"/>
        </authorList>
    </citation>
    <scope>NUCLEOTIDE SEQUENCE</scope>
    <source>
        <strain evidence="2">D6</strain>
    </source>
</reference>
<gene>
    <name evidence="2" type="ORF">SEMRO_198_G084200.1</name>
</gene>
<comment type="caution">
    <text evidence="2">The sequence shown here is derived from an EMBL/GenBank/DDBJ whole genome shotgun (WGS) entry which is preliminary data.</text>
</comment>
<accession>A0A9N8DR97</accession>
<dbReference type="AlphaFoldDB" id="A0A9N8DR97"/>
<evidence type="ECO:0000256" key="1">
    <source>
        <dbReference type="SAM" id="MobiDB-lite"/>
    </source>
</evidence>
<evidence type="ECO:0000313" key="2">
    <source>
        <dbReference type="EMBL" id="CAB9504484.1"/>
    </source>
</evidence>
<keyword evidence="3" id="KW-1185">Reference proteome</keyword>
<dbReference type="EMBL" id="CAICTM010000197">
    <property type="protein sequence ID" value="CAB9504484.1"/>
    <property type="molecule type" value="Genomic_DNA"/>
</dbReference>
<proteinExistence type="predicted"/>
<organism evidence="2 3">
    <name type="scientific">Seminavis robusta</name>
    <dbReference type="NCBI Taxonomy" id="568900"/>
    <lineage>
        <taxon>Eukaryota</taxon>
        <taxon>Sar</taxon>
        <taxon>Stramenopiles</taxon>
        <taxon>Ochrophyta</taxon>
        <taxon>Bacillariophyta</taxon>
        <taxon>Bacillariophyceae</taxon>
        <taxon>Bacillariophycidae</taxon>
        <taxon>Naviculales</taxon>
        <taxon>Naviculaceae</taxon>
        <taxon>Seminavis</taxon>
    </lineage>
</organism>
<sequence>MKFRMRKRKRNSSHPPTIQRPPQYITVNNDNTNDDEDRNERRWALQKVFASHLLKISRKHLNDSRQVIRRRTSLADGSTTGESSVMRPEQQFAIPEEKPKSHSFRITCYNGSVQHSAREPEERRIAEIENMERHSAPCFLGDGPLRCTDRPPDNPKHPTKYKSDCNFNSSWCPVSLFPDSYSNEFVGFDQEHPNEGKMDKFGSLFRLTNALRRKADTKRNGIPKVITIVSQGPSKRVERSSCCGAVSVYERESNNGAINNPVSFDSSLLRLEQELMRANLEMDVELKLETPMHQPRSSDLNAERTATAISVTSSISTHSSLKFGASIVKLPSGMELPKVVDELE</sequence>
<protein>
    <submittedName>
        <fullName evidence="2">Uncharacterized protein</fullName>
    </submittedName>
</protein>
<evidence type="ECO:0000313" key="3">
    <source>
        <dbReference type="Proteomes" id="UP001153069"/>
    </source>
</evidence>
<name>A0A9N8DR97_9STRA</name>